<gene>
    <name evidence="11" type="ORF">H3RhizoLitter13349_000001</name>
</gene>
<protein>
    <recommendedName>
        <fullName evidence="1">RNA-directed RNA polymerase</fullName>
        <ecNumber evidence="1">2.7.7.48</ecNumber>
    </recommendedName>
    <alternativeName>
        <fullName evidence="7">RNA replicase beta chain</fullName>
    </alternativeName>
</protein>
<name>A0A514D3V3_9VIRU</name>
<keyword evidence="5" id="KW-0547">Nucleotide-binding</keyword>
<organism evidence="11">
    <name type="scientific">Leviviridae sp</name>
    <dbReference type="NCBI Taxonomy" id="2027243"/>
    <lineage>
        <taxon>Viruses</taxon>
        <taxon>Riboviria</taxon>
        <taxon>Orthornavirae</taxon>
        <taxon>Lenarviricota</taxon>
        <taxon>Leviviricetes</taxon>
        <taxon>Norzivirales</taxon>
        <taxon>Fiersviridae</taxon>
    </lineage>
</organism>
<reference evidence="11" key="1">
    <citation type="submission" date="2019-05" db="EMBL/GenBank/DDBJ databases">
        <title>Metatranscriptomic reconstruction reveals RNA viruses with the potential to shape carbon cycling in soil.</title>
        <authorList>
            <person name="Starr E.P."/>
            <person name="Nuccio E."/>
            <person name="Pett-Ridge J."/>
            <person name="Banfield J.F."/>
            <person name="Firestone M.K."/>
        </authorList>
    </citation>
    <scope>NUCLEOTIDE SEQUENCE</scope>
    <source>
        <strain evidence="11">H3_Rhizo_Litter_13_scaffold_349</strain>
    </source>
</reference>
<comment type="cofactor">
    <cofactor evidence="9">
        <name>Mg(2+)</name>
        <dbReference type="ChEBI" id="CHEBI:18420"/>
    </cofactor>
    <text evidence="9">Binds 2 Mg(2+) per subunit.</text>
</comment>
<evidence type="ECO:0000256" key="3">
    <source>
        <dbReference type="ARBA" id="ARBA00022679"/>
    </source>
</evidence>
<keyword evidence="2 11" id="KW-0696">RNA-directed RNA polymerase</keyword>
<keyword evidence="9" id="KW-0479">Metal-binding</keyword>
<feature type="binding site" evidence="9">
    <location>
        <position position="347"/>
    </location>
    <ligand>
        <name>Mg(2+)</name>
        <dbReference type="ChEBI" id="CHEBI:18420"/>
        <label>2</label>
    </ligand>
</feature>
<proteinExistence type="predicted"/>
<dbReference type="InterPro" id="IPR007096">
    <property type="entry name" value="RNA-dir_Rpol_cat_phage"/>
</dbReference>
<dbReference type="EC" id="2.7.7.48" evidence="1"/>
<evidence type="ECO:0000256" key="1">
    <source>
        <dbReference type="ARBA" id="ARBA00012494"/>
    </source>
</evidence>
<evidence type="ECO:0000256" key="2">
    <source>
        <dbReference type="ARBA" id="ARBA00022484"/>
    </source>
</evidence>
<dbReference type="GO" id="GO:0039694">
    <property type="term" value="P:viral RNA genome replication"/>
    <property type="evidence" value="ECO:0007669"/>
    <property type="project" value="InterPro"/>
</dbReference>
<evidence type="ECO:0000256" key="6">
    <source>
        <dbReference type="ARBA" id="ARBA00022953"/>
    </source>
</evidence>
<keyword evidence="3" id="KW-0808">Transferase</keyword>
<comment type="catalytic activity">
    <reaction evidence="8">
        <text>RNA(n) + a ribonucleoside 5'-triphosphate = RNA(n+1) + diphosphate</text>
        <dbReference type="Rhea" id="RHEA:21248"/>
        <dbReference type="Rhea" id="RHEA-COMP:14527"/>
        <dbReference type="Rhea" id="RHEA-COMP:17342"/>
        <dbReference type="ChEBI" id="CHEBI:33019"/>
        <dbReference type="ChEBI" id="CHEBI:61557"/>
        <dbReference type="ChEBI" id="CHEBI:140395"/>
        <dbReference type="EC" id="2.7.7.48"/>
    </reaction>
</comment>
<evidence type="ECO:0000256" key="5">
    <source>
        <dbReference type="ARBA" id="ARBA00022741"/>
    </source>
</evidence>
<dbReference type="GO" id="GO:0003968">
    <property type="term" value="F:RNA-directed RNA polymerase activity"/>
    <property type="evidence" value="ECO:0007669"/>
    <property type="project" value="UniProtKB-KW"/>
</dbReference>
<evidence type="ECO:0000256" key="8">
    <source>
        <dbReference type="ARBA" id="ARBA00048744"/>
    </source>
</evidence>
<dbReference type="GO" id="GO:0046872">
    <property type="term" value="F:metal ion binding"/>
    <property type="evidence" value="ECO:0007669"/>
    <property type="project" value="UniProtKB-KW"/>
</dbReference>
<keyword evidence="9" id="KW-0460">Magnesium</keyword>
<sequence length="563" mass="63915">MDVSSSALLGYLHEDLREVNPDMAFDGPDMDYFPGATVLDVLCLRLHSSLLKKLSDEVKVDADERCLEKFLAANIRCREWRLDCESVWDDILVGTFKQSLESLSYPRGEFMVNSYFDLLDRGRCGPGASLGANGVDFYTKLFSSKLTATSSWLYNVYNEYICWFAKWRNGEFDRLIAFGLPQYTLCSNLSFVRKTRDISRSICTEPTLNMFFQLGLGEIIGFELNRSFGIDLSSQPERNKSLAQRGSVDGSLATIDLESASDSVSLNMLESFLPDYLKEIIWQIRTPRTRIYGVETTLHMASTMGNGFTFPLQTAIFACIVSAAAKCRGIPLTRCDVPNANWGVFGDDIICPTEVVPDVFRLLKLLGFVVNSTKSYVSGPFRESCGADFYKGVNVRGVYAKSLLTPQSRYVLINLLNEWSTRSNILLKRTVGYLVDSVKVLAIPPWENVDSGIRTPVPLGRCWHRGKQRYLYRCFYPHQPVLLVTEDSITSSQRSRKRAKRRIFSPDGLWFSFLGGYIRNGQIPLSLKQGERPVYRMRRKVSPFWGPSSEQLSSADSWTYWER</sequence>
<dbReference type="GO" id="GO:0000166">
    <property type="term" value="F:nucleotide binding"/>
    <property type="evidence" value="ECO:0007669"/>
    <property type="project" value="UniProtKB-KW"/>
</dbReference>
<dbReference type="InterPro" id="IPR005093">
    <property type="entry name" value="RNArep_beta"/>
</dbReference>
<evidence type="ECO:0000256" key="9">
    <source>
        <dbReference type="PIRSR" id="PIRSR605093-1"/>
    </source>
</evidence>
<evidence type="ECO:0000259" key="10">
    <source>
        <dbReference type="PROSITE" id="PS50522"/>
    </source>
</evidence>
<feature type="domain" description="RdRp catalytic" evidence="10">
    <location>
        <begin position="241"/>
        <end position="379"/>
    </location>
</feature>
<dbReference type="Pfam" id="PF03431">
    <property type="entry name" value="RNA_replicase_B"/>
    <property type="match status" value="1"/>
</dbReference>
<evidence type="ECO:0000313" key="11">
    <source>
        <dbReference type="EMBL" id="QDH88300.1"/>
    </source>
</evidence>
<dbReference type="EMBL" id="MN034002">
    <property type="protein sequence ID" value="QDH88300.1"/>
    <property type="molecule type" value="Genomic_RNA"/>
</dbReference>
<evidence type="ECO:0000256" key="7">
    <source>
        <dbReference type="ARBA" id="ARBA00030248"/>
    </source>
</evidence>
<feature type="binding site" evidence="9">
    <location>
        <position position="348"/>
    </location>
    <ligand>
        <name>Mg(2+)</name>
        <dbReference type="ChEBI" id="CHEBI:18420"/>
        <label>2</label>
    </ligand>
</feature>
<accession>A0A514D3V3</accession>
<keyword evidence="4" id="KW-0548">Nucleotidyltransferase</keyword>
<keyword evidence="6" id="KW-0693">Viral RNA replication</keyword>
<evidence type="ECO:0000256" key="4">
    <source>
        <dbReference type="ARBA" id="ARBA00022695"/>
    </source>
</evidence>
<feature type="non-terminal residue" evidence="11">
    <location>
        <position position="563"/>
    </location>
</feature>
<feature type="binding site" evidence="9">
    <location>
        <position position="256"/>
    </location>
    <ligand>
        <name>Mg(2+)</name>
        <dbReference type="ChEBI" id="CHEBI:18420"/>
        <label>2</label>
    </ligand>
</feature>
<dbReference type="PROSITE" id="PS50522">
    <property type="entry name" value="RDRP_PHAGE"/>
    <property type="match status" value="1"/>
</dbReference>